<gene>
    <name evidence="1" type="ORF">HAX54_023479</name>
</gene>
<proteinExistence type="predicted"/>
<keyword evidence="2" id="KW-1185">Reference proteome</keyword>
<dbReference type="Proteomes" id="UP000823775">
    <property type="component" value="Unassembled WGS sequence"/>
</dbReference>
<feature type="non-terminal residue" evidence="1">
    <location>
        <position position="69"/>
    </location>
</feature>
<evidence type="ECO:0000313" key="2">
    <source>
        <dbReference type="Proteomes" id="UP000823775"/>
    </source>
</evidence>
<dbReference type="EMBL" id="JACEIK010028500">
    <property type="protein sequence ID" value="MCE5166652.1"/>
    <property type="molecule type" value="Genomic_DNA"/>
</dbReference>
<organism evidence="1 2">
    <name type="scientific">Datura stramonium</name>
    <name type="common">Jimsonweed</name>
    <name type="synonym">Common thornapple</name>
    <dbReference type="NCBI Taxonomy" id="4076"/>
    <lineage>
        <taxon>Eukaryota</taxon>
        <taxon>Viridiplantae</taxon>
        <taxon>Streptophyta</taxon>
        <taxon>Embryophyta</taxon>
        <taxon>Tracheophyta</taxon>
        <taxon>Spermatophyta</taxon>
        <taxon>Magnoliopsida</taxon>
        <taxon>eudicotyledons</taxon>
        <taxon>Gunneridae</taxon>
        <taxon>Pentapetalae</taxon>
        <taxon>asterids</taxon>
        <taxon>lamiids</taxon>
        <taxon>Solanales</taxon>
        <taxon>Solanaceae</taxon>
        <taxon>Solanoideae</taxon>
        <taxon>Datureae</taxon>
        <taxon>Datura</taxon>
    </lineage>
</organism>
<evidence type="ECO:0000313" key="1">
    <source>
        <dbReference type="EMBL" id="MCE5166652.1"/>
    </source>
</evidence>
<reference evidence="1 2" key="1">
    <citation type="journal article" date="2021" name="BMC Genomics">
        <title>Datura genome reveals duplications of psychoactive alkaloid biosynthetic genes and high mutation rate following tissue culture.</title>
        <authorList>
            <person name="Rajewski A."/>
            <person name="Carter-House D."/>
            <person name="Stajich J."/>
            <person name="Litt A."/>
        </authorList>
    </citation>
    <scope>NUCLEOTIDE SEQUENCE [LARGE SCALE GENOMIC DNA]</scope>
    <source>
        <strain evidence="1">AR-01</strain>
    </source>
</reference>
<sequence length="69" mass="7743">VVDQESSLDRVVVNWRPLISQTILPMVQLIRCGCGCSCVLDFVLMSKVSDFGELELGSVVVDLDMWELR</sequence>
<comment type="caution">
    <text evidence="1">The sequence shown here is derived from an EMBL/GenBank/DDBJ whole genome shotgun (WGS) entry which is preliminary data.</text>
</comment>
<accession>A0ABS8Y5I6</accession>
<feature type="non-terminal residue" evidence="1">
    <location>
        <position position="1"/>
    </location>
</feature>
<protein>
    <submittedName>
        <fullName evidence="1">Uncharacterized protein</fullName>
    </submittedName>
</protein>
<name>A0ABS8Y5I6_DATST</name>